<gene>
    <name evidence="1" type="ORF">ACE11A_09130</name>
</gene>
<reference evidence="1 2" key="1">
    <citation type="submission" date="2024-09" db="EMBL/GenBank/DDBJ databases">
        <title>Draft genome sequence of multifaceted antimicrobials producing Streptomyces sp. strain FH1.</title>
        <authorList>
            <person name="Hassan F."/>
            <person name="Ali H."/>
            <person name="Hassan N."/>
            <person name="Nawaz A."/>
        </authorList>
    </citation>
    <scope>NUCLEOTIDE SEQUENCE [LARGE SCALE GENOMIC DNA]</scope>
    <source>
        <strain evidence="1 2">FH1</strain>
    </source>
</reference>
<name>A0ABV4ZK58_9ACTN</name>
<proteinExistence type="predicted"/>
<evidence type="ECO:0000313" key="1">
    <source>
        <dbReference type="EMBL" id="MFB4194510.1"/>
    </source>
</evidence>
<evidence type="ECO:0000313" key="2">
    <source>
        <dbReference type="Proteomes" id="UP001577267"/>
    </source>
</evidence>
<comment type="caution">
    <text evidence="1">The sequence shown here is derived from an EMBL/GenBank/DDBJ whole genome shotgun (WGS) entry which is preliminary data.</text>
</comment>
<dbReference type="Proteomes" id="UP001577267">
    <property type="component" value="Unassembled WGS sequence"/>
</dbReference>
<dbReference type="EMBL" id="JBHGBT010000006">
    <property type="protein sequence ID" value="MFB4194510.1"/>
    <property type="molecule type" value="Genomic_DNA"/>
</dbReference>
<keyword evidence="2" id="KW-1185">Reference proteome</keyword>
<sequence length="121" mass="13167">MIYDDLITDVLTAGTDDWVPADQLLWTAREHASGEPTYTEVTRSVLHALLSRNLMLVGGIGESGFEPWEGDADALAERAVHELESFGWNPQGGSFWLSLTEQGRSWLAEHDGGAAENGPAK</sequence>
<accession>A0ABV4ZK58</accession>
<dbReference type="RefSeq" id="WP_375062516.1">
    <property type="nucleotide sequence ID" value="NZ_JBHGBT010000006.1"/>
</dbReference>
<protein>
    <submittedName>
        <fullName evidence="1">Uncharacterized protein</fullName>
    </submittedName>
</protein>
<organism evidence="1 2">
    <name type="scientific">Streptomyces carpaticus</name>
    <dbReference type="NCBI Taxonomy" id="285558"/>
    <lineage>
        <taxon>Bacteria</taxon>
        <taxon>Bacillati</taxon>
        <taxon>Actinomycetota</taxon>
        <taxon>Actinomycetes</taxon>
        <taxon>Kitasatosporales</taxon>
        <taxon>Streptomycetaceae</taxon>
        <taxon>Streptomyces</taxon>
    </lineage>
</organism>